<gene>
    <name evidence="2" type="ORF">AVDCRST_MAG52-3244</name>
</gene>
<feature type="non-terminal residue" evidence="2">
    <location>
        <position position="305"/>
    </location>
</feature>
<protein>
    <submittedName>
        <fullName evidence="2">ABC transporter, permease protein 2 (Cluster 1, maltose/g3p/polyamine/iron)</fullName>
    </submittedName>
</protein>
<dbReference type="EMBL" id="CADCTN010000221">
    <property type="protein sequence ID" value="CAA9271244.1"/>
    <property type="molecule type" value="Genomic_DNA"/>
</dbReference>
<proteinExistence type="predicted"/>
<sequence length="305" mass="33174">DHADRQAHRGGRPPAVTASSPQRPHPRCVGHQVRGVPPVLGHRGAALPGSAHPHSPELAQDAGGGQRQAADLVPGIAVPGELQRLGDLRRGHRHLSAQFPGAVRALGALHGGGVRARRLRVRALHLSWTQSALRDHAVDPHGSVRLAAAPAVHRDRLAGPAEHRGRRRAGADDVPAAVRCLPHAQRLRGHSPGDRGGRPGGRRLVAGRALLHLPPAGRSGRRHGGPVRVHRLLERVPRTLDLPHRGRQPHVAHRADLHPRRRIRRCRLRRAAGRRRAGRRAHARHLPPAAAVLRRRADRRRAARL</sequence>
<name>A0A6J4J5S0_9ACTN</name>
<accession>A0A6J4J5S0</accession>
<feature type="region of interest" description="Disordered" evidence="1">
    <location>
        <begin position="1"/>
        <end position="69"/>
    </location>
</feature>
<feature type="non-terminal residue" evidence="2">
    <location>
        <position position="1"/>
    </location>
</feature>
<organism evidence="2">
    <name type="scientific">uncultured Blastococcus sp</name>
    <dbReference type="NCBI Taxonomy" id="217144"/>
    <lineage>
        <taxon>Bacteria</taxon>
        <taxon>Bacillati</taxon>
        <taxon>Actinomycetota</taxon>
        <taxon>Actinomycetes</taxon>
        <taxon>Geodermatophilales</taxon>
        <taxon>Geodermatophilaceae</taxon>
        <taxon>Blastococcus</taxon>
        <taxon>environmental samples</taxon>
    </lineage>
</organism>
<evidence type="ECO:0000256" key="1">
    <source>
        <dbReference type="SAM" id="MobiDB-lite"/>
    </source>
</evidence>
<dbReference type="AlphaFoldDB" id="A0A6J4J5S0"/>
<evidence type="ECO:0000313" key="2">
    <source>
        <dbReference type="EMBL" id="CAA9271244.1"/>
    </source>
</evidence>
<reference evidence="2" key="1">
    <citation type="submission" date="2020-02" db="EMBL/GenBank/DDBJ databases">
        <authorList>
            <person name="Meier V. D."/>
        </authorList>
    </citation>
    <scope>NUCLEOTIDE SEQUENCE</scope>
    <source>
        <strain evidence="2">AVDCRST_MAG52</strain>
    </source>
</reference>